<evidence type="ECO:0000313" key="1">
    <source>
        <dbReference type="EMBL" id="KAG2255248.1"/>
    </source>
</evidence>
<proteinExistence type="predicted"/>
<dbReference type="AlphaFoldDB" id="A0A8X7PQQ5"/>
<protein>
    <submittedName>
        <fullName evidence="1">Uncharacterized protein</fullName>
    </submittedName>
</protein>
<name>A0A8X7PQQ5_BRACI</name>
<reference evidence="1 2" key="1">
    <citation type="submission" date="2020-02" db="EMBL/GenBank/DDBJ databases">
        <authorList>
            <person name="Ma Q."/>
            <person name="Huang Y."/>
            <person name="Song X."/>
            <person name="Pei D."/>
        </authorList>
    </citation>
    <scope>NUCLEOTIDE SEQUENCE [LARGE SCALE GENOMIC DNA]</scope>
    <source>
        <strain evidence="1">Sxm20200214</strain>
        <tissue evidence="1">Leaf</tissue>
    </source>
</reference>
<organism evidence="1 2">
    <name type="scientific">Brassica carinata</name>
    <name type="common">Ethiopian mustard</name>
    <name type="synonym">Abyssinian cabbage</name>
    <dbReference type="NCBI Taxonomy" id="52824"/>
    <lineage>
        <taxon>Eukaryota</taxon>
        <taxon>Viridiplantae</taxon>
        <taxon>Streptophyta</taxon>
        <taxon>Embryophyta</taxon>
        <taxon>Tracheophyta</taxon>
        <taxon>Spermatophyta</taxon>
        <taxon>Magnoliopsida</taxon>
        <taxon>eudicotyledons</taxon>
        <taxon>Gunneridae</taxon>
        <taxon>Pentapetalae</taxon>
        <taxon>rosids</taxon>
        <taxon>malvids</taxon>
        <taxon>Brassicales</taxon>
        <taxon>Brassicaceae</taxon>
        <taxon>Brassiceae</taxon>
        <taxon>Brassica</taxon>
    </lineage>
</organism>
<accession>A0A8X7PQQ5</accession>
<evidence type="ECO:0000313" key="2">
    <source>
        <dbReference type="Proteomes" id="UP000886595"/>
    </source>
</evidence>
<dbReference type="Proteomes" id="UP000886595">
    <property type="component" value="Unassembled WGS sequence"/>
</dbReference>
<keyword evidence="2" id="KW-1185">Reference proteome</keyword>
<gene>
    <name evidence="1" type="ORF">Bca52824_074542</name>
</gene>
<dbReference type="EMBL" id="JAAMPC010000015">
    <property type="protein sequence ID" value="KAG2255248.1"/>
    <property type="molecule type" value="Genomic_DNA"/>
</dbReference>
<sequence length="114" mass="13031">MSRLPNSTPISGFNLLAPLFRSRFNSSSLSIKATTATPFQSVENGSEEEGIEEFMVNITLDLKIVRDKITQFMYNLKEQAKNGNLRVPAKRRSARFLRRSMEAEKKWSRMQGDS</sequence>
<comment type="caution">
    <text evidence="1">The sequence shown here is derived from an EMBL/GenBank/DDBJ whole genome shotgun (WGS) entry which is preliminary data.</text>
</comment>